<gene>
    <name evidence="5" type="ORF">ILEXP_LOCUS34528</name>
    <name evidence="6" type="ORF">ILEXP_LOCUS40639</name>
</gene>
<sequence length="231" mass="26064">MASSALNMQNPNINLVSLSADSMPWKSSFGKVTLMKMSEISLVKHPVLASMNALSIPTKVAECSSNLAHCWREIQGLNNWENLMEPLDPLLQQEIIRYGEFITACYKAFDLNPTSKRFLNCKYGKKKILKGVGLTDTDYEVTKYIYATPDINIPTQNSAMCGRWIGYVAVSSSNEVRRIGRRDIVITFRGTVTNPEWIANIMSSLTPARLDPHNPRPHVKDIAWGARWHSY</sequence>
<evidence type="ECO:0000313" key="5">
    <source>
        <dbReference type="EMBL" id="CAK9165354.1"/>
    </source>
</evidence>
<protein>
    <submittedName>
        <fullName evidence="5">Uncharacterized protein</fullName>
    </submittedName>
</protein>
<comment type="caution">
    <text evidence="5">The sequence shown here is derived from an EMBL/GenBank/DDBJ whole genome shotgun (WGS) entry which is preliminary data.</text>
</comment>
<dbReference type="EMBL" id="CAUOFW020005651">
    <property type="protein sequence ID" value="CAK9171107.1"/>
    <property type="molecule type" value="Genomic_DNA"/>
</dbReference>
<keyword evidence="3" id="KW-0442">Lipid degradation</keyword>
<keyword evidence="4" id="KW-0443">Lipid metabolism</keyword>
<comment type="similarity">
    <text evidence="1">Belongs to the AB hydrolase superfamily. Lipase family.</text>
</comment>
<dbReference type="SUPFAM" id="SSF53474">
    <property type="entry name" value="alpha/beta-Hydrolases"/>
    <property type="match status" value="1"/>
</dbReference>
<dbReference type="AlphaFoldDB" id="A0ABC8T7U6"/>
<dbReference type="GO" id="GO:0016042">
    <property type="term" value="P:lipid catabolic process"/>
    <property type="evidence" value="ECO:0007669"/>
    <property type="project" value="UniProtKB-KW"/>
</dbReference>
<evidence type="ECO:0000256" key="2">
    <source>
        <dbReference type="ARBA" id="ARBA00022801"/>
    </source>
</evidence>
<evidence type="ECO:0000256" key="1">
    <source>
        <dbReference type="ARBA" id="ARBA00010701"/>
    </source>
</evidence>
<dbReference type="GO" id="GO:0016787">
    <property type="term" value="F:hydrolase activity"/>
    <property type="evidence" value="ECO:0007669"/>
    <property type="project" value="UniProtKB-KW"/>
</dbReference>
<evidence type="ECO:0000256" key="4">
    <source>
        <dbReference type="ARBA" id="ARBA00023098"/>
    </source>
</evidence>
<organism evidence="5 7">
    <name type="scientific">Ilex paraguariensis</name>
    <name type="common">yerba mate</name>
    <dbReference type="NCBI Taxonomy" id="185542"/>
    <lineage>
        <taxon>Eukaryota</taxon>
        <taxon>Viridiplantae</taxon>
        <taxon>Streptophyta</taxon>
        <taxon>Embryophyta</taxon>
        <taxon>Tracheophyta</taxon>
        <taxon>Spermatophyta</taxon>
        <taxon>Magnoliopsida</taxon>
        <taxon>eudicotyledons</taxon>
        <taxon>Gunneridae</taxon>
        <taxon>Pentapetalae</taxon>
        <taxon>asterids</taxon>
        <taxon>campanulids</taxon>
        <taxon>Aquifoliales</taxon>
        <taxon>Aquifoliaceae</taxon>
        <taxon>Ilex</taxon>
    </lineage>
</organism>
<proteinExistence type="inferred from homology"/>
<dbReference type="PANTHER" id="PTHR31403">
    <property type="entry name" value="PHOSPHOLIPASE A1-IBETA2, CHLOROPLASTIC"/>
    <property type="match status" value="1"/>
</dbReference>
<evidence type="ECO:0000256" key="3">
    <source>
        <dbReference type="ARBA" id="ARBA00022963"/>
    </source>
</evidence>
<name>A0ABC8T7U6_9AQUA</name>
<evidence type="ECO:0000313" key="6">
    <source>
        <dbReference type="EMBL" id="CAK9171107.1"/>
    </source>
</evidence>
<evidence type="ECO:0000313" key="7">
    <source>
        <dbReference type="Proteomes" id="UP001642360"/>
    </source>
</evidence>
<accession>A0ABC8T7U6</accession>
<reference evidence="5 7" key="1">
    <citation type="submission" date="2024-02" db="EMBL/GenBank/DDBJ databases">
        <authorList>
            <person name="Vignale AGUSTIN F."/>
            <person name="Sosa J E."/>
            <person name="Modenutti C."/>
        </authorList>
    </citation>
    <scope>NUCLEOTIDE SEQUENCE [LARGE SCALE GENOMIC DNA]</scope>
</reference>
<dbReference type="PANTHER" id="PTHR31403:SF4">
    <property type="entry name" value="PHOSPHOLIPASE A1-IALPHA2, CHLOROPLASTIC"/>
    <property type="match status" value="1"/>
</dbReference>
<dbReference type="EMBL" id="CAUOFW020004380">
    <property type="protein sequence ID" value="CAK9165354.1"/>
    <property type="molecule type" value="Genomic_DNA"/>
</dbReference>
<dbReference type="InterPro" id="IPR029058">
    <property type="entry name" value="AB_hydrolase_fold"/>
</dbReference>
<keyword evidence="7" id="KW-1185">Reference proteome</keyword>
<dbReference type="Gene3D" id="3.40.50.1820">
    <property type="entry name" value="alpha/beta hydrolase"/>
    <property type="match status" value="1"/>
</dbReference>
<dbReference type="Proteomes" id="UP001642360">
    <property type="component" value="Unassembled WGS sequence"/>
</dbReference>
<keyword evidence="2" id="KW-0378">Hydrolase</keyword>